<comment type="caution">
    <text evidence="5">The sequence shown here is derived from an EMBL/GenBank/DDBJ whole genome shotgun (WGS) entry which is preliminary data.</text>
</comment>
<reference evidence="5" key="1">
    <citation type="journal article" date="2021" name="PeerJ">
        <title>Extensive microbial diversity within the chicken gut microbiome revealed by metagenomics and culture.</title>
        <authorList>
            <person name="Gilroy R."/>
            <person name="Ravi A."/>
            <person name="Getino M."/>
            <person name="Pursley I."/>
            <person name="Horton D.L."/>
            <person name="Alikhan N.F."/>
            <person name="Baker D."/>
            <person name="Gharbi K."/>
            <person name="Hall N."/>
            <person name="Watson M."/>
            <person name="Adriaenssens E.M."/>
            <person name="Foster-Nyarko E."/>
            <person name="Jarju S."/>
            <person name="Secka A."/>
            <person name="Antonio M."/>
            <person name="Oren A."/>
            <person name="Chaudhuri R.R."/>
            <person name="La Ragione R."/>
            <person name="Hildebrand F."/>
            <person name="Pallen M.J."/>
        </authorList>
    </citation>
    <scope>NUCLEOTIDE SEQUENCE</scope>
    <source>
        <strain evidence="5">B3-3758</strain>
    </source>
</reference>
<dbReference type="InterPro" id="IPR050318">
    <property type="entry name" value="DENR/SUI1_TIF"/>
</dbReference>
<dbReference type="GO" id="GO:0003743">
    <property type="term" value="F:translation initiation factor activity"/>
    <property type="evidence" value="ECO:0007669"/>
    <property type="project" value="UniProtKB-KW"/>
</dbReference>
<dbReference type="AlphaFoldDB" id="A0A9E2KHA0"/>
<comment type="similarity">
    <text evidence="1">Belongs to the SUI1 family.</text>
</comment>
<dbReference type="PIRSF" id="PIRSF037511">
    <property type="entry name" value="Transl_init_SUI1_pro"/>
    <property type="match status" value="1"/>
</dbReference>
<sequence length="119" mass="13277">MARNSKTNDWKDRLNVVYSTNPDFQYETEHEEETPTLPSSQQRLRVQLDRKNRGGKTVTLVTGFVGAEDDLKELGKFLKNKCGVGGSAKDGEIIIQGDFKQKVAELLVKAGYTQTKTIG</sequence>
<evidence type="ECO:0000259" key="4">
    <source>
        <dbReference type="PROSITE" id="PS50296"/>
    </source>
</evidence>
<dbReference type="PANTHER" id="PTHR12789">
    <property type="entry name" value="DENSITY-REGULATED PROTEIN HOMOLOG"/>
    <property type="match status" value="1"/>
</dbReference>
<evidence type="ECO:0000256" key="1">
    <source>
        <dbReference type="ARBA" id="ARBA00005422"/>
    </source>
</evidence>
<dbReference type="InterPro" id="IPR036877">
    <property type="entry name" value="SUI1_dom_sf"/>
</dbReference>
<dbReference type="InterPro" id="IPR005872">
    <property type="entry name" value="SUI1_arc_bac"/>
</dbReference>
<dbReference type="CDD" id="cd11567">
    <property type="entry name" value="YciH_like"/>
    <property type="match status" value="1"/>
</dbReference>
<evidence type="ECO:0000313" key="6">
    <source>
        <dbReference type="Proteomes" id="UP000824236"/>
    </source>
</evidence>
<evidence type="ECO:0000256" key="2">
    <source>
        <dbReference type="ARBA" id="ARBA00022845"/>
    </source>
</evidence>
<dbReference type="PROSITE" id="PS50296">
    <property type="entry name" value="SUI1"/>
    <property type="match status" value="1"/>
</dbReference>
<organism evidence="5 6">
    <name type="scientific">Candidatus Bacteroides intestinipullorum</name>
    <dbReference type="NCBI Taxonomy" id="2838471"/>
    <lineage>
        <taxon>Bacteria</taxon>
        <taxon>Pseudomonadati</taxon>
        <taxon>Bacteroidota</taxon>
        <taxon>Bacteroidia</taxon>
        <taxon>Bacteroidales</taxon>
        <taxon>Bacteroidaceae</taxon>
        <taxon>Bacteroides</taxon>
    </lineage>
</organism>
<dbReference type="GO" id="GO:0001731">
    <property type="term" value="P:formation of translation preinitiation complex"/>
    <property type="evidence" value="ECO:0007669"/>
    <property type="project" value="TreeGrafter"/>
</dbReference>
<dbReference type="GO" id="GO:0002188">
    <property type="term" value="P:translation reinitiation"/>
    <property type="evidence" value="ECO:0007669"/>
    <property type="project" value="TreeGrafter"/>
</dbReference>
<dbReference type="InterPro" id="IPR001950">
    <property type="entry name" value="SUI1"/>
</dbReference>
<dbReference type="SUPFAM" id="SSF55159">
    <property type="entry name" value="eIF1-like"/>
    <property type="match status" value="1"/>
</dbReference>
<keyword evidence="2" id="KW-0810">Translation regulation</keyword>
<dbReference type="PANTHER" id="PTHR12789:SF0">
    <property type="entry name" value="DENSITY-REGULATED PROTEIN"/>
    <property type="match status" value="1"/>
</dbReference>
<name>A0A9E2KHA0_9BACE</name>
<protein>
    <submittedName>
        <fullName evidence="5">Translation initiation factor</fullName>
    </submittedName>
</protein>
<accession>A0A9E2KHA0</accession>
<reference evidence="5" key="2">
    <citation type="submission" date="2021-04" db="EMBL/GenBank/DDBJ databases">
        <authorList>
            <person name="Gilroy R."/>
        </authorList>
    </citation>
    <scope>NUCLEOTIDE SEQUENCE</scope>
    <source>
        <strain evidence="5">B3-3758</strain>
    </source>
</reference>
<dbReference type="EMBL" id="JAHLFO010000112">
    <property type="protein sequence ID" value="MBU3814452.1"/>
    <property type="molecule type" value="Genomic_DNA"/>
</dbReference>
<evidence type="ECO:0000313" key="5">
    <source>
        <dbReference type="EMBL" id="MBU3814452.1"/>
    </source>
</evidence>
<dbReference type="Pfam" id="PF01253">
    <property type="entry name" value="SUI1"/>
    <property type="match status" value="1"/>
</dbReference>
<dbReference type="Gene3D" id="3.30.780.10">
    <property type="entry name" value="SUI1-like domain"/>
    <property type="match status" value="1"/>
</dbReference>
<gene>
    <name evidence="5" type="ORF">H9791_08105</name>
</gene>
<proteinExistence type="inferred from homology"/>
<keyword evidence="5" id="KW-0396">Initiation factor</keyword>
<keyword evidence="3" id="KW-0648">Protein biosynthesis</keyword>
<dbReference type="GO" id="GO:0003729">
    <property type="term" value="F:mRNA binding"/>
    <property type="evidence" value="ECO:0007669"/>
    <property type="project" value="TreeGrafter"/>
</dbReference>
<dbReference type="GO" id="GO:0006417">
    <property type="term" value="P:regulation of translation"/>
    <property type="evidence" value="ECO:0007669"/>
    <property type="project" value="UniProtKB-KW"/>
</dbReference>
<dbReference type="Proteomes" id="UP000824236">
    <property type="component" value="Unassembled WGS sequence"/>
</dbReference>
<evidence type="ECO:0000256" key="3">
    <source>
        <dbReference type="ARBA" id="ARBA00022917"/>
    </source>
</evidence>
<feature type="domain" description="SUI1" evidence="4">
    <location>
        <begin position="51"/>
        <end position="111"/>
    </location>
</feature>